<evidence type="ECO:0000313" key="1">
    <source>
        <dbReference type="EMBL" id="MFC6659561.1"/>
    </source>
</evidence>
<dbReference type="Proteomes" id="UP001596317">
    <property type="component" value="Unassembled WGS sequence"/>
</dbReference>
<protein>
    <recommendedName>
        <fullName evidence="3">VWA domain-containing protein</fullName>
    </recommendedName>
</protein>
<organism evidence="1 2">
    <name type="scientific">Deinococcus multiflagellatus</name>
    <dbReference type="NCBI Taxonomy" id="1656887"/>
    <lineage>
        <taxon>Bacteria</taxon>
        <taxon>Thermotogati</taxon>
        <taxon>Deinococcota</taxon>
        <taxon>Deinococci</taxon>
        <taxon>Deinococcales</taxon>
        <taxon>Deinococcaceae</taxon>
        <taxon>Deinococcus</taxon>
    </lineage>
</organism>
<gene>
    <name evidence="1" type="ORF">ACFP90_03625</name>
</gene>
<proteinExistence type="predicted"/>
<dbReference type="EMBL" id="JBHSWB010000001">
    <property type="protein sequence ID" value="MFC6659561.1"/>
    <property type="molecule type" value="Genomic_DNA"/>
</dbReference>
<evidence type="ECO:0008006" key="3">
    <source>
        <dbReference type="Google" id="ProtNLM"/>
    </source>
</evidence>
<sequence>MPSHDTIAREDLILFLNAAFACSGQREFYHTADEQRVSVQFLHAYILGNYRRLYARTLAAGVNDFNAAEIIVNLLRTGRETPPDFRAEENALLGAALRRLPPQRSWKVLARLRRERVNNRRTRALVRAHMAGQRDLTFQAVKYRRFVRAAALHAHLHLGGELPEFLFGTFRRAFRTPLLETYRQARYSAQAVYALPYSVAQGLAARHGIPPQELAGRMTARLTEGERLRVQRRSAAVVEVRPERLPLTALCLYVLGLPLTERQARAAELEDWLGRAAQAVLHRAPLPLSPGRVAAVLDNSYSASGSREKRRRPLALALATDLLLRAGCPAGTYRAFWTQPTASSLLVQAAGQTNLTERLLDALNWGAQTVLVVSDGVENDPPGVFHAALRAARRLCPALKVLHVNPVFDAEMLTVRSLSPDLPAVGLRDADDLPTALGFAHFAAGGAEVSDLETYLLERVRAFLNPGEAHVDP</sequence>
<keyword evidence="2" id="KW-1185">Reference proteome</keyword>
<reference evidence="2" key="1">
    <citation type="journal article" date="2019" name="Int. J. Syst. Evol. Microbiol.">
        <title>The Global Catalogue of Microorganisms (GCM) 10K type strain sequencing project: providing services to taxonomists for standard genome sequencing and annotation.</title>
        <authorList>
            <consortium name="The Broad Institute Genomics Platform"/>
            <consortium name="The Broad Institute Genome Sequencing Center for Infectious Disease"/>
            <person name="Wu L."/>
            <person name="Ma J."/>
        </authorList>
    </citation>
    <scope>NUCLEOTIDE SEQUENCE [LARGE SCALE GENOMIC DNA]</scope>
    <source>
        <strain evidence="2">CCUG 63830</strain>
    </source>
</reference>
<accession>A0ABW1ZFG0</accession>
<dbReference type="RefSeq" id="WP_224604065.1">
    <property type="nucleotide sequence ID" value="NZ_JAIQXV010000001.1"/>
</dbReference>
<evidence type="ECO:0000313" key="2">
    <source>
        <dbReference type="Proteomes" id="UP001596317"/>
    </source>
</evidence>
<name>A0ABW1ZFG0_9DEIO</name>
<comment type="caution">
    <text evidence="1">The sequence shown here is derived from an EMBL/GenBank/DDBJ whole genome shotgun (WGS) entry which is preliminary data.</text>
</comment>